<gene>
    <name evidence="1" type="ORF">RTCCBAU85039_6894</name>
</gene>
<dbReference type="Proteomes" id="UP000183063">
    <property type="component" value="Unassembled WGS sequence"/>
</dbReference>
<accession>A0A1K0KAS8</accession>
<sequence>MSKRFLQALSPDHITTGVPPGFAHSDDIPKNLAIQLDRFDSKRDMLFATSYRIH</sequence>
<dbReference type="EMBL" id="FNXB01000145">
    <property type="protein sequence ID" value="SEI22690.1"/>
    <property type="molecule type" value="Genomic_DNA"/>
</dbReference>
<evidence type="ECO:0000313" key="2">
    <source>
        <dbReference type="Proteomes" id="UP000183063"/>
    </source>
</evidence>
<protein>
    <submittedName>
        <fullName evidence="1">Uncharacterized protein</fullName>
    </submittedName>
</protein>
<proteinExistence type="predicted"/>
<evidence type="ECO:0000313" key="1">
    <source>
        <dbReference type="EMBL" id="SEI22690.1"/>
    </source>
</evidence>
<organism evidence="1 2">
    <name type="scientific">Rhizobium tibeticum</name>
    <dbReference type="NCBI Taxonomy" id="501024"/>
    <lineage>
        <taxon>Bacteria</taxon>
        <taxon>Pseudomonadati</taxon>
        <taxon>Pseudomonadota</taxon>
        <taxon>Alphaproteobacteria</taxon>
        <taxon>Hyphomicrobiales</taxon>
        <taxon>Rhizobiaceae</taxon>
        <taxon>Rhizobium/Agrobacterium group</taxon>
        <taxon>Rhizobium</taxon>
    </lineage>
</organism>
<dbReference type="AlphaFoldDB" id="A0A1K0KAS8"/>
<reference evidence="2" key="1">
    <citation type="submission" date="2016-10" db="EMBL/GenBank/DDBJ databases">
        <authorList>
            <person name="Wibberg D."/>
        </authorList>
    </citation>
    <scope>NUCLEOTIDE SEQUENCE [LARGE SCALE GENOMIC DNA]</scope>
</reference>
<dbReference type="RefSeq" id="WP_167371669.1">
    <property type="nucleotide sequence ID" value="NZ_FNXB01000145.1"/>
</dbReference>
<name>A0A1K0KAS8_9HYPH</name>